<dbReference type="Proteomes" id="UP001174909">
    <property type="component" value="Unassembled WGS sequence"/>
</dbReference>
<evidence type="ECO:0000313" key="7">
    <source>
        <dbReference type="Proteomes" id="UP001174909"/>
    </source>
</evidence>
<comment type="caution">
    <text evidence="6">The sequence shown here is derived from an EMBL/GenBank/DDBJ whole genome shotgun (WGS) entry which is preliminary data.</text>
</comment>
<dbReference type="EMBL" id="CASHTH010001824">
    <property type="protein sequence ID" value="CAI8020369.1"/>
    <property type="molecule type" value="Genomic_DNA"/>
</dbReference>
<dbReference type="InterPro" id="IPR035906">
    <property type="entry name" value="MetI-like_sf"/>
</dbReference>
<proteinExistence type="predicted"/>
<accession>A0AA35RZ68</accession>
<name>A0AA35RZ68_GEOBA</name>
<keyword evidence="3" id="KW-1133">Transmembrane helix</keyword>
<keyword evidence="2" id="KW-0812">Transmembrane</keyword>
<evidence type="ECO:0000256" key="3">
    <source>
        <dbReference type="ARBA" id="ARBA00022989"/>
    </source>
</evidence>
<comment type="subcellular location">
    <subcellularLocation>
        <location evidence="1">Membrane</location>
        <topology evidence="1">Multi-pass membrane protein</topology>
    </subcellularLocation>
</comment>
<dbReference type="AlphaFoldDB" id="A0AA35RZ68"/>
<evidence type="ECO:0000313" key="6">
    <source>
        <dbReference type="EMBL" id="CAI8020369.1"/>
    </source>
</evidence>
<evidence type="ECO:0000256" key="1">
    <source>
        <dbReference type="ARBA" id="ARBA00004141"/>
    </source>
</evidence>
<evidence type="ECO:0000256" key="2">
    <source>
        <dbReference type="ARBA" id="ARBA00022692"/>
    </source>
</evidence>
<dbReference type="GO" id="GO:0016020">
    <property type="term" value="C:membrane"/>
    <property type="evidence" value="ECO:0007669"/>
    <property type="project" value="UniProtKB-SubCell"/>
</dbReference>
<keyword evidence="7" id="KW-1185">Reference proteome</keyword>
<protein>
    <submittedName>
        <fullName evidence="6">Nopaline transport system permease protein NocM</fullName>
    </submittedName>
</protein>
<sequence length="170" mass="18820">MDLAIIWESLPAAGWRCAYAGDHVVSLVVGLALAGYRSRSCGSLPNPVLWMPVYGYILYSAGRPSLVQLFLVYYGSGQFPAVLDQIGLWVLFREAYFCAVLTLTLNTAAYTRDFCGWRSKGVAARDVEARARRRHVGHPALPAPRAARRPSASRCRPTPTRSCSCCRRPR</sequence>
<dbReference type="SUPFAM" id="SSF161098">
    <property type="entry name" value="MetI-like"/>
    <property type="match status" value="1"/>
</dbReference>
<reference evidence="6" key="1">
    <citation type="submission" date="2023-03" db="EMBL/GenBank/DDBJ databases">
        <authorList>
            <person name="Steffen K."/>
            <person name="Cardenas P."/>
        </authorList>
    </citation>
    <scope>NUCLEOTIDE SEQUENCE</scope>
</reference>
<gene>
    <name evidence="6" type="ORF">GBAR_LOCUS12191</name>
</gene>
<evidence type="ECO:0000256" key="5">
    <source>
        <dbReference type="SAM" id="MobiDB-lite"/>
    </source>
</evidence>
<feature type="region of interest" description="Disordered" evidence="5">
    <location>
        <begin position="140"/>
        <end position="161"/>
    </location>
</feature>
<organism evidence="6 7">
    <name type="scientific">Geodia barretti</name>
    <name type="common">Barrett's horny sponge</name>
    <dbReference type="NCBI Taxonomy" id="519541"/>
    <lineage>
        <taxon>Eukaryota</taxon>
        <taxon>Metazoa</taxon>
        <taxon>Porifera</taxon>
        <taxon>Demospongiae</taxon>
        <taxon>Heteroscleromorpha</taxon>
        <taxon>Tetractinellida</taxon>
        <taxon>Astrophorina</taxon>
        <taxon>Geodiidae</taxon>
        <taxon>Geodia</taxon>
    </lineage>
</organism>
<keyword evidence="4" id="KW-0472">Membrane</keyword>
<evidence type="ECO:0000256" key="4">
    <source>
        <dbReference type="ARBA" id="ARBA00023136"/>
    </source>
</evidence>